<evidence type="ECO:0000256" key="7">
    <source>
        <dbReference type="ARBA" id="ARBA00038061"/>
    </source>
</evidence>
<keyword evidence="5" id="KW-0472">Membrane</keyword>
<keyword evidence="4" id="KW-0547">Nucleotide-binding</keyword>
<dbReference type="SMART" id="SM00174">
    <property type="entry name" value="RHO"/>
    <property type="match status" value="1"/>
</dbReference>
<gene>
    <name evidence="9" type="primary">LOC100206773</name>
</gene>
<dbReference type="RefSeq" id="XP_065645962.1">
    <property type="nucleotide sequence ID" value="XM_065789890.1"/>
</dbReference>
<sequence>MRFWKFVLRRKKSLHYINVRKESLNKIRIAVFGYGGVGKTSIIKRYLFNVFEENYKRTIEDDYTQVIKYRKQIFFINILDMAGSYQFPAMRKLAIETCHGFLLVYSIDNKKSFEEVKRLLKIIIEIKGRNDFPILLIGNKEDLKTRVVSKEEARQLVENLGPRAEYLETSSRYNTNIDLSFKSIIRLIDEEKIETFKEKTKNIENTDTQIRAKTASIKNVTKKNCNIRERKYGSINIRSFLNSREENVYRL</sequence>
<evidence type="ECO:0000256" key="2">
    <source>
        <dbReference type="ARBA" id="ARBA00022475"/>
    </source>
</evidence>
<keyword evidence="3" id="KW-0488">Methylation</keyword>
<evidence type="ECO:0000256" key="6">
    <source>
        <dbReference type="ARBA" id="ARBA00023288"/>
    </source>
</evidence>
<comment type="similarity">
    <text evidence="7">Belongs to the small GTPase superfamily. RasD family.</text>
</comment>
<dbReference type="SMART" id="SM00173">
    <property type="entry name" value="RAS"/>
    <property type="match status" value="1"/>
</dbReference>
<reference evidence="8" key="1">
    <citation type="submission" date="2025-05" db="UniProtKB">
        <authorList>
            <consortium name="RefSeq"/>
        </authorList>
    </citation>
    <scope>NUCLEOTIDE SEQUENCE [LARGE SCALE GENOMIC DNA]</scope>
</reference>
<dbReference type="GeneID" id="100206773"/>
<dbReference type="PROSITE" id="PS51421">
    <property type="entry name" value="RAS"/>
    <property type="match status" value="1"/>
</dbReference>
<dbReference type="CDD" id="cd00876">
    <property type="entry name" value="Ras"/>
    <property type="match status" value="1"/>
</dbReference>
<dbReference type="InterPro" id="IPR005225">
    <property type="entry name" value="Small_GTP-bd"/>
</dbReference>
<dbReference type="PROSITE" id="PS51419">
    <property type="entry name" value="RAB"/>
    <property type="match status" value="1"/>
</dbReference>
<keyword evidence="4" id="KW-0342">GTP-binding</keyword>
<name>A0ABM4BAL4_HYDVU</name>
<keyword evidence="6" id="KW-0449">Lipoprotein</keyword>
<proteinExistence type="inferred from homology"/>
<keyword evidence="2" id="KW-1003">Cell membrane</keyword>
<dbReference type="SMART" id="SM00175">
    <property type="entry name" value="RAB"/>
    <property type="match status" value="1"/>
</dbReference>
<protein>
    <submittedName>
        <fullName evidence="9">GTP-binding protein Di-Ras1</fullName>
    </submittedName>
</protein>
<organism evidence="8 9">
    <name type="scientific">Hydra vulgaris</name>
    <name type="common">Hydra</name>
    <name type="synonym">Hydra attenuata</name>
    <dbReference type="NCBI Taxonomy" id="6087"/>
    <lineage>
        <taxon>Eukaryota</taxon>
        <taxon>Metazoa</taxon>
        <taxon>Cnidaria</taxon>
        <taxon>Hydrozoa</taxon>
        <taxon>Hydroidolina</taxon>
        <taxon>Anthoathecata</taxon>
        <taxon>Aplanulata</taxon>
        <taxon>Hydridae</taxon>
        <taxon>Hydra</taxon>
    </lineage>
</organism>
<dbReference type="Pfam" id="PF00071">
    <property type="entry name" value="Ras"/>
    <property type="match status" value="1"/>
</dbReference>
<dbReference type="SUPFAM" id="SSF52540">
    <property type="entry name" value="P-loop containing nucleoside triphosphate hydrolases"/>
    <property type="match status" value="1"/>
</dbReference>
<dbReference type="InterPro" id="IPR001806">
    <property type="entry name" value="Small_GTPase"/>
</dbReference>
<evidence type="ECO:0000256" key="5">
    <source>
        <dbReference type="ARBA" id="ARBA00023136"/>
    </source>
</evidence>
<comment type="subcellular location">
    <subcellularLocation>
        <location evidence="1">Cell membrane</location>
        <topology evidence="1">Lipid-anchor</topology>
    </subcellularLocation>
</comment>
<dbReference type="PRINTS" id="PR00449">
    <property type="entry name" value="RASTRNSFRMNG"/>
</dbReference>
<evidence type="ECO:0000256" key="1">
    <source>
        <dbReference type="ARBA" id="ARBA00004193"/>
    </source>
</evidence>
<dbReference type="PANTHER" id="PTHR46149">
    <property type="entry name" value="MIP08469P"/>
    <property type="match status" value="1"/>
</dbReference>
<evidence type="ECO:0000313" key="8">
    <source>
        <dbReference type="Proteomes" id="UP001652625"/>
    </source>
</evidence>
<accession>A0ABM4BAL4</accession>
<reference evidence="9" key="2">
    <citation type="submission" date="2025-08" db="UniProtKB">
        <authorList>
            <consortium name="RefSeq"/>
        </authorList>
    </citation>
    <scope>IDENTIFICATION</scope>
</reference>
<evidence type="ECO:0000256" key="3">
    <source>
        <dbReference type="ARBA" id="ARBA00022481"/>
    </source>
</evidence>
<keyword evidence="8" id="KW-1185">Reference proteome</keyword>
<dbReference type="PROSITE" id="PS51420">
    <property type="entry name" value="RHO"/>
    <property type="match status" value="1"/>
</dbReference>
<evidence type="ECO:0000313" key="9">
    <source>
        <dbReference type="RefSeq" id="XP_065645962.1"/>
    </source>
</evidence>
<dbReference type="InterPro" id="IPR027417">
    <property type="entry name" value="P-loop_NTPase"/>
</dbReference>
<dbReference type="NCBIfam" id="TIGR00231">
    <property type="entry name" value="small_GTP"/>
    <property type="match status" value="1"/>
</dbReference>
<dbReference type="Proteomes" id="UP001652625">
    <property type="component" value="Chromosome 02"/>
</dbReference>
<dbReference type="InterPro" id="IPR052236">
    <property type="entry name" value="Small_GTPase_RasD"/>
</dbReference>
<evidence type="ECO:0000256" key="4">
    <source>
        <dbReference type="ARBA" id="ARBA00023134"/>
    </source>
</evidence>
<dbReference type="Gene3D" id="3.40.50.300">
    <property type="entry name" value="P-loop containing nucleotide triphosphate hydrolases"/>
    <property type="match status" value="1"/>
</dbReference>